<feature type="compositionally biased region" description="Gly residues" evidence="1">
    <location>
        <begin position="394"/>
        <end position="412"/>
    </location>
</feature>
<feature type="region of interest" description="Disordered" evidence="1">
    <location>
        <begin position="273"/>
        <end position="296"/>
    </location>
</feature>
<evidence type="ECO:0000256" key="1">
    <source>
        <dbReference type="SAM" id="MobiDB-lite"/>
    </source>
</evidence>
<keyword evidence="4" id="KW-1185">Reference proteome</keyword>
<keyword evidence="2" id="KW-0732">Signal</keyword>
<feature type="region of interest" description="Disordered" evidence="1">
    <location>
        <begin position="203"/>
        <end position="225"/>
    </location>
</feature>
<evidence type="ECO:0000313" key="4">
    <source>
        <dbReference type="Proteomes" id="UP001600888"/>
    </source>
</evidence>
<feature type="signal peptide" evidence="2">
    <location>
        <begin position="1"/>
        <end position="26"/>
    </location>
</feature>
<gene>
    <name evidence="3" type="ORF">FJTKL_13639</name>
</gene>
<evidence type="ECO:0000256" key="2">
    <source>
        <dbReference type="SAM" id="SignalP"/>
    </source>
</evidence>
<organism evidence="3 4">
    <name type="scientific">Diaporthe vaccinii</name>
    <dbReference type="NCBI Taxonomy" id="105482"/>
    <lineage>
        <taxon>Eukaryota</taxon>
        <taxon>Fungi</taxon>
        <taxon>Dikarya</taxon>
        <taxon>Ascomycota</taxon>
        <taxon>Pezizomycotina</taxon>
        <taxon>Sordariomycetes</taxon>
        <taxon>Sordariomycetidae</taxon>
        <taxon>Diaporthales</taxon>
        <taxon>Diaporthaceae</taxon>
        <taxon>Diaporthe</taxon>
        <taxon>Diaporthe eres species complex</taxon>
    </lineage>
</organism>
<feature type="chain" id="PRO_5045833656" description="Lytic polysaccharide monooxygenase" evidence="2">
    <location>
        <begin position="27"/>
        <end position="484"/>
    </location>
</feature>
<comment type="caution">
    <text evidence="3">The sequence shown here is derived from an EMBL/GenBank/DDBJ whole genome shotgun (WGS) entry which is preliminary data.</text>
</comment>
<dbReference type="Gene3D" id="2.70.50.70">
    <property type="match status" value="1"/>
</dbReference>
<dbReference type="EMBL" id="JBAWTH010000078">
    <property type="protein sequence ID" value="KAL2279285.1"/>
    <property type="molecule type" value="Genomic_DNA"/>
</dbReference>
<feature type="region of interest" description="Disordered" evidence="1">
    <location>
        <begin position="329"/>
        <end position="414"/>
    </location>
</feature>
<dbReference type="PANTHER" id="PTHR36182:SF2">
    <property type="entry name" value="LYTIC POLYSACCHARIDE MONOOXYGENASE"/>
    <property type="match status" value="1"/>
</dbReference>
<accession>A0ABR4EA47</accession>
<evidence type="ECO:0000313" key="3">
    <source>
        <dbReference type="EMBL" id="KAL2279285.1"/>
    </source>
</evidence>
<protein>
    <recommendedName>
        <fullName evidence="5">Lytic polysaccharide monooxygenase</fullName>
    </recommendedName>
</protein>
<dbReference type="PANTHER" id="PTHR36182">
    <property type="entry name" value="PROTEIN, PUTATIVE (AFU_ORTHOLOGUE AFUA_6G10930)-RELATED"/>
    <property type="match status" value="1"/>
</dbReference>
<dbReference type="Proteomes" id="UP001600888">
    <property type="component" value="Unassembled WGS sequence"/>
</dbReference>
<feature type="compositionally biased region" description="Low complexity" evidence="1">
    <location>
        <begin position="329"/>
        <end position="393"/>
    </location>
</feature>
<sequence>MSAPSSTSSARMIALLVAMMAAVVEPHMIMATPKPYGNPDNSPLTSSNYPCKVTSDPATFYKTDGIIDQNSMVAGENQTLSFTGSAVHGGGSCQLAITSDMQPSAETSWRVLMSIESGCPSKDGSGPSTYDFTIPADLTPGQYSFAWTWISKLAGQPEYYMNCAPITVTAGKTKRDNEGVSLLPRDDSYPELFVGNLADINSCKSTPSTDPEYPDPGTNVEKLGASPSFASISGSNCVPKGLKEGAGSLPTATAGNSGGAAAGTTQAASASATASSAAGQQSSSQGAGSPSGGVFATTGGGAAGSAASPTTLVTSTSPAQASSVYVSPVTPAPAASSTSSSDDSSSATDSASVSAPPAASDSSSASAPASTPAETSASASSATKPAPSATLSPTGGGSGSGNSTGSDGGSSGKSGACTSEGMFNCIGTKYQQCASGAWTAMQALPGGTTCQQGESENLWARDTTRPNRVRRFRWGGKRWMTQDA</sequence>
<evidence type="ECO:0008006" key="5">
    <source>
        <dbReference type="Google" id="ProtNLM"/>
    </source>
</evidence>
<name>A0ABR4EA47_9PEZI</name>
<proteinExistence type="predicted"/>
<reference evidence="3 4" key="1">
    <citation type="submission" date="2024-03" db="EMBL/GenBank/DDBJ databases">
        <title>A high-quality draft genome sequence of Diaporthe vaccinii, a causative agent of upright dieback and viscid rot disease in cranberry plants.</title>
        <authorList>
            <person name="Sarrasin M."/>
            <person name="Lang B.F."/>
            <person name="Burger G."/>
        </authorList>
    </citation>
    <scope>NUCLEOTIDE SEQUENCE [LARGE SCALE GENOMIC DNA]</scope>
    <source>
        <strain evidence="3 4">IS7</strain>
    </source>
</reference>